<protein>
    <recommendedName>
        <fullName evidence="2">HTH cro/C1-type domain-containing protein</fullName>
    </recommendedName>
</protein>
<feature type="compositionally biased region" description="Basic and acidic residues" evidence="1">
    <location>
        <begin position="56"/>
        <end position="67"/>
    </location>
</feature>
<accession>A0A8J3RPV5</accession>
<keyword evidence="4" id="KW-1185">Reference proteome</keyword>
<dbReference type="SUPFAM" id="SSF47413">
    <property type="entry name" value="lambda repressor-like DNA-binding domains"/>
    <property type="match status" value="1"/>
</dbReference>
<organism evidence="3 4">
    <name type="scientific">Planobispora longispora</name>
    <dbReference type="NCBI Taxonomy" id="28887"/>
    <lineage>
        <taxon>Bacteria</taxon>
        <taxon>Bacillati</taxon>
        <taxon>Actinomycetota</taxon>
        <taxon>Actinomycetes</taxon>
        <taxon>Streptosporangiales</taxon>
        <taxon>Streptosporangiaceae</taxon>
        <taxon>Planobispora</taxon>
    </lineage>
</organism>
<dbReference type="Proteomes" id="UP000616724">
    <property type="component" value="Unassembled WGS sequence"/>
</dbReference>
<dbReference type="CDD" id="cd00093">
    <property type="entry name" value="HTH_XRE"/>
    <property type="match status" value="1"/>
</dbReference>
<gene>
    <name evidence="3" type="ORF">Plo01_44650</name>
</gene>
<comment type="caution">
    <text evidence="3">The sequence shown here is derived from an EMBL/GenBank/DDBJ whole genome shotgun (WGS) entry which is preliminary data.</text>
</comment>
<proteinExistence type="predicted"/>
<dbReference type="AlphaFoldDB" id="A0A8J3RPV5"/>
<reference evidence="3 4" key="1">
    <citation type="submission" date="2021-01" db="EMBL/GenBank/DDBJ databases">
        <title>Whole genome shotgun sequence of Planobispora longispora NBRC 13918.</title>
        <authorList>
            <person name="Komaki H."/>
            <person name="Tamura T."/>
        </authorList>
    </citation>
    <scope>NUCLEOTIDE SEQUENCE [LARGE SCALE GENOMIC DNA]</scope>
    <source>
        <strain evidence="3 4">NBRC 13918</strain>
    </source>
</reference>
<dbReference type="SMART" id="SM00530">
    <property type="entry name" value="HTH_XRE"/>
    <property type="match status" value="1"/>
</dbReference>
<dbReference type="GO" id="GO:0003677">
    <property type="term" value="F:DNA binding"/>
    <property type="evidence" value="ECO:0007669"/>
    <property type="project" value="InterPro"/>
</dbReference>
<evidence type="ECO:0000256" key="1">
    <source>
        <dbReference type="SAM" id="MobiDB-lite"/>
    </source>
</evidence>
<feature type="domain" description="HTH cro/C1-type" evidence="2">
    <location>
        <begin position="76"/>
        <end position="131"/>
    </location>
</feature>
<feature type="region of interest" description="Disordered" evidence="1">
    <location>
        <begin position="33"/>
        <end position="69"/>
    </location>
</feature>
<dbReference type="Gene3D" id="1.10.260.40">
    <property type="entry name" value="lambda repressor-like DNA-binding domains"/>
    <property type="match status" value="1"/>
</dbReference>
<dbReference type="EMBL" id="BOOH01000037">
    <property type="protein sequence ID" value="GIH78036.1"/>
    <property type="molecule type" value="Genomic_DNA"/>
</dbReference>
<evidence type="ECO:0000313" key="3">
    <source>
        <dbReference type="EMBL" id="GIH78036.1"/>
    </source>
</evidence>
<dbReference type="InterPro" id="IPR010982">
    <property type="entry name" value="Lambda_DNA-bd_dom_sf"/>
</dbReference>
<evidence type="ECO:0000259" key="2">
    <source>
        <dbReference type="PROSITE" id="PS50943"/>
    </source>
</evidence>
<evidence type="ECO:0000313" key="4">
    <source>
        <dbReference type="Proteomes" id="UP000616724"/>
    </source>
</evidence>
<sequence>MVPDHDHTPLGHDATVCHKDGAAKFLDLSRCRPWRGAGPSQQSNHDSDEGSVMPTGRREDDRDDPGTEYRSLGALMRAWRDRALLTQEQLADRAGVNVRTIRRLEGNAVGRPRSASIRSLIEALGLDPRERAEFTAAAVRGDR</sequence>
<dbReference type="InterPro" id="IPR001387">
    <property type="entry name" value="Cro/C1-type_HTH"/>
</dbReference>
<dbReference type="PROSITE" id="PS50943">
    <property type="entry name" value="HTH_CROC1"/>
    <property type="match status" value="1"/>
</dbReference>
<dbReference type="Pfam" id="PF13560">
    <property type="entry name" value="HTH_31"/>
    <property type="match status" value="1"/>
</dbReference>
<name>A0A8J3RPV5_9ACTN</name>